<feature type="coiled-coil region" evidence="1">
    <location>
        <begin position="63"/>
        <end position="156"/>
    </location>
</feature>
<comment type="caution">
    <text evidence="2">The sequence shown here is derived from an EMBL/GenBank/DDBJ whole genome shotgun (WGS) entry which is preliminary data.</text>
</comment>
<keyword evidence="1" id="KW-0175">Coiled coil</keyword>
<protein>
    <submittedName>
        <fullName evidence="2">Uncharacterized protein</fullName>
    </submittedName>
</protein>
<accession>A0AAD9GF36</accession>
<gene>
    <name evidence="2" type="ORF">X943_000083</name>
</gene>
<reference evidence="2" key="1">
    <citation type="journal article" date="2014" name="Nucleic Acids Res.">
        <title>The evolutionary dynamics of variant antigen genes in Babesia reveal a history of genomic innovation underlying host-parasite interaction.</title>
        <authorList>
            <person name="Jackson A.P."/>
            <person name="Otto T.D."/>
            <person name="Darby A."/>
            <person name="Ramaprasad A."/>
            <person name="Xia D."/>
            <person name="Echaide I.E."/>
            <person name="Farber M."/>
            <person name="Gahlot S."/>
            <person name="Gamble J."/>
            <person name="Gupta D."/>
            <person name="Gupta Y."/>
            <person name="Jackson L."/>
            <person name="Malandrin L."/>
            <person name="Malas T.B."/>
            <person name="Moussa E."/>
            <person name="Nair M."/>
            <person name="Reid A.J."/>
            <person name="Sanders M."/>
            <person name="Sharma J."/>
            <person name="Tracey A."/>
            <person name="Quail M.A."/>
            <person name="Weir W."/>
            <person name="Wastling J.M."/>
            <person name="Hall N."/>
            <person name="Willadsen P."/>
            <person name="Lingelbach K."/>
            <person name="Shiels B."/>
            <person name="Tait A."/>
            <person name="Berriman M."/>
            <person name="Allred D.R."/>
            <person name="Pain A."/>
        </authorList>
    </citation>
    <scope>NUCLEOTIDE SEQUENCE</scope>
    <source>
        <strain evidence="2">1802A</strain>
    </source>
</reference>
<dbReference type="Proteomes" id="UP001195914">
    <property type="component" value="Unassembled WGS sequence"/>
</dbReference>
<evidence type="ECO:0000313" key="3">
    <source>
        <dbReference type="Proteomes" id="UP001195914"/>
    </source>
</evidence>
<reference evidence="2" key="2">
    <citation type="submission" date="2021-05" db="EMBL/GenBank/DDBJ databases">
        <authorList>
            <person name="Pain A."/>
        </authorList>
    </citation>
    <scope>NUCLEOTIDE SEQUENCE</scope>
    <source>
        <strain evidence="2">1802A</strain>
    </source>
</reference>
<name>A0AAD9GF36_BABDI</name>
<proteinExistence type="predicted"/>
<keyword evidence="3" id="KW-1185">Reference proteome</keyword>
<dbReference type="EMBL" id="JAHBMH010000033">
    <property type="protein sequence ID" value="KAK1937200.1"/>
    <property type="molecule type" value="Genomic_DNA"/>
</dbReference>
<organism evidence="2 3">
    <name type="scientific">Babesia divergens</name>
    <dbReference type="NCBI Taxonomy" id="32595"/>
    <lineage>
        <taxon>Eukaryota</taxon>
        <taxon>Sar</taxon>
        <taxon>Alveolata</taxon>
        <taxon>Apicomplexa</taxon>
        <taxon>Aconoidasida</taxon>
        <taxon>Piroplasmida</taxon>
        <taxon>Babesiidae</taxon>
        <taxon>Babesia</taxon>
    </lineage>
</organism>
<evidence type="ECO:0000256" key="1">
    <source>
        <dbReference type="SAM" id="Coils"/>
    </source>
</evidence>
<dbReference type="AlphaFoldDB" id="A0AAD9GF36"/>
<evidence type="ECO:0000313" key="2">
    <source>
        <dbReference type="EMBL" id="KAK1937200.1"/>
    </source>
</evidence>
<sequence>MLHISKLLDELSDLRLGVQGHESNEHLLSRVSDVADALSAYICDDSSERALLSEFQRVHESLRRDHEAALEAENIKIEKLRKELHDLQADRDRLAEEVTNLKNVHFASAAAGEDVIAGQRQTQELKERLRQLQHTRDQLLTEADSWRHKLELLEEKAELHRSSQNDILQRDKLLYEFISSSLNIAIVNRKGSQVDLALLSESEDRSEQTWHCLTVGLEECDQSTTDYLWSAIEKSFEREAMEPPSNSSIETFRLGH</sequence>